<dbReference type="Proteomes" id="UP000250235">
    <property type="component" value="Unassembled WGS sequence"/>
</dbReference>
<accession>A0A2Z7C6T3</accession>
<keyword evidence="2" id="KW-1185">Reference proteome</keyword>
<gene>
    <name evidence="1" type="ORF">F511_36204</name>
</gene>
<name>A0A2Z7C6T3_9LAMI</name>
<protein>
    <submittedName>
        <fullName evidence="1">Squamosa promoter-binding-like protein 7</fullName>
    </submittedName>
</protein>
<organism evidence="1 2">
    <name type="scientific">Dorcoceras hygrometricum</name>
    <dbReference type="NCBI Taxonomy" id="472368"/>
    <lineage>
        <taxon>Eukaryota</taxon>
        <taxon>Viridiplantae</taxon>
        <taxon>Streptophyta</taxon>
        <taxon>Embryophyta</taxon>
        <taxon>Tracheophyta</taxon>
        <taxon>Spermatophyta</taxon>
        <taxon>Magnoliopsida</taxon>
        <taxon>eudicotyledons</taxon>
        <taxon>Gunneridae</taxon>
        <taxon>Pentapetalae</taxon>
        <taxon>asterids</taxon>
        <taxon>lamiids</taxon>
        <taxon>Lamiales</taxon>
        <taxon>Gesneriaceae</taxon>
        <taxon>Didymocarpoideae</taxon>
        <taxon>Trichosporeae</taxon>
        <taxon>Loxocarpinae</taxon>
        <taxon>Dorcoceras</taxon>
    </lineage>
</organism>
<dbReference type="AlphaFoldDB" id="A0A2Z7C6T3"/>
<evidence type="ECO:0000313" key="2">
    <source>
        <dbReference type="Proteomes" id="UP000250235"/>
    </source>
</evidence>
<sequence length="267" mass="29549">MSRSCWSTAKLTTCALAFSDERSVSVVLNAGEDLRARGISYTVERNLSSALLSFWVSIPCYLSLEFVVNTCVSVWNENGVLAVGVKCVSPDLCRMLVDFRGSVTDLRFPVAFCCEFRGQEEADLRVFRIAVLLGDLFALTVNLQRLVKSVRLIDDLIESHVVTGRQMCRARKVQRYHPSGDCRIRVSTTELCVVPEKSNAIIRVVTAGFECLPPSCDGLMGPDDHEPMISTVRLAVRARCLTAALLICRISGNQLDQWSASWSIPVP</sequence>
<reference evidence="1 2" key="1">
    <citation type="journal article" date="2015" name="Proc. Natl. Acad. Sci. U.S.A.">
        <title>The resurrection genome of Boea hygrometrica: A blueprint for survival of dehydration.</title>
        <authorList>
            <person name="Xiao L."/>
            <person name="Yang G."/>
            <person name="Zhang L."/>
            <person name="Yang X."/>
            <person name="Zhao S."/>
            <person name="Ji Z."/>
            <person name="Zhou Q."/>
            <person name="Hu M."/>
            <person name="Wang Y."/>
            <person name="Chen M."/>
            <person name="Xu Y."/>
            <person name="Jin H."/>
            <person name="Xiao X."/>
            <person name="Hu G."/>
            <person name="Bao F."/>
            <person name="Hu Y."/>
            <person name="Wan P."/>
            <person name="Li L."/>
            <person name="Deng X."/>
            <person name="Kuang T."/>
            <person name="Xiang C."/>
            <person name="Zhu J.K."/>
            <person name="Oliver M.J."/>
            <person name="He Y."/>
        </authorList>
    </citation>
    <scope>NUCLEOTIDE SEQUENCE [LARGE SCALE GENOMIC DNA]</scope>
    <source>
        <strain evidence="2">cv. XS01</strain>
    </source>
</reference>
<dbReference type="EMBL" id="KQ999008">
    <property type="protein sequence ID" value="KZV42532.1"/>
    <property type="molecule type" value="Genomic_DNA"/>
</dbReference>
<proteinExistence type="predicted"/>
<evidence type="ECO:0000313" key="1">
    <source>
        <dbReference type="EMBL" id="KZV42532.1"/>
    </source>
</evidence>